<feature type="transmembrane region" description="Helical" evidence="8">
    <location>
        <begin position="342"/>
        <end position="362"/>
    </location>
</feature>
<dbReference type="GO" id="GO:0005886">
    <property type="term" value="C:plasma membrane"/>
    <property type="evidence" value="ECO:0007669"/>
    <property type="project" value="UniProtKB-SubCell"/>
</dbReference>
<dbReference type="GO" id="GO:0016780">
    <property type="term" value="F:phosphotransferase activity, for other substituted phosphate groups"/>
    <property type="evidence" value="ECO:0007669"/>
    <property type="project" value="InterPro"/>
</dbReference>
<dbReference type="Proteomes" id="UP001165092">
    <property type="component" value="Unassembled WGS sequence"/>
</dbReference>
<evidence type="ECO:0000256" key="7">
    <source>
        <dbReference type="PIRSR" id="PIRSR600715-1"/>
    </source>
</evidence>
<organism evidence="9 10">
    <name type="scientific">Nocardiopsis ansamitocini</name>
    <dbReference type="NCBI Taxonomy" id="1670832"/>
    <lineage>
        <taxon>Bacteria</taxon>
        <taxon>Bacillati</taxon>
        <taxon>Actinomycetota</taxon>
        <taxon>Actinomycetes</taxon>
        <taxon>Streptosporangiales</taxon>
        <taxon>Nocardiopsidaceae</taxon>
        <taxon>Nocardiopsis</taxon>
    </lineage>
</organism>
<gene>
    <name evidence="9" type="ORF">Nans01_47470</name>
</gene>
<dbReference type="GO" id="GO:0071555">
    <property type="term" value="P:cell wall organization"/>
    <property type="evidence" value="ECO:0007669"/>
    <property type="project" value="TreeGrafter"/>
</dbReference>
<keyword evidence="5 8" id="KW-1133">Transmembrane helix</keyword>
<keyword evidence="7" id="KW-0479">Metal-binding</keyword>
<feature type="transmembrane region" description="Helical" evidence="8">
    <location>
        <begin position="315"/>
        <end position="336"/>
    </location>
</feature>
<feature type="transmembrane region" description="Helical" evidence="8">
    <location>
        <begin position="108"/>
        <end position="129"/>
    </location>
</feature>
<dbReference type="GO" id="GO:0044038">
    <property type="term" value="P:cell wall macromolecule biosynthetic process"/>
    <property type="evidence" value="ECO:0007669"/>
    <property type="project" value="TreeGrafter"/>
</dbReference>
<evidence type="ECO:0000256" key="5">
    <source>
        <dbReference type="ARBA" id="ARBA00022989"/>
    </source>
</evidence>
<comment type="caution">
    <text evidence="9">The sequence shown here is derived from an EMBL/GenBank/DDBJ whole genome shotgun (WGS) entry which is preliminary data.</text>
</comment>
<protein>
    <submittedName>
        <fullName evidence="9">Undecaprenyl-phosphate alpha-N-acetylglucosaminyl 1-phosphate transferase</fullName>
    </submittedName>
</protein>
<accession>A0A9W6PB23</accession>
<sequence length="387" mass="41484">MREYALTFVIAVAVTYLLTPFVRRAAIAFGAVPPVRDRDVHTEPIPRLGGIAMYGGFAAALLISAQLPHLQEIFFDQTWWRGLLLAGGMITLLGIVDDRWGISAVPKLAGQVAAAGILVWQGVQLLWLPLPGTTLVLGPELGSVMSVLLIVVTINAVNFADGLDGLAAGIVAISAFAFFAYYYVVAVDQGFDRQSYPAMIAIILAGVCIGFLIHNFNPAQVFMGDTGSMLIGLLLASITITVTGEFQANSVTRFDASGLVAMLPIMLPLLVLALPLADLVLAVVRRTLAGKSPFAPDKKHLHHRLLELGHSHARAVLLMYLWAAIISFAAVSLSIFDAPLMVLTVTTLVAICALGLITLPRLRRRRAVLRARQARARKGGPGAVDQR</sequence>
<keyword evidence="2" id="KW-1003">Cell membrane</keyword>
<feature type="transmembrane region" description="Helical" evidence="8">
    <location>
        <begin position="6"/>
        <end position="27"/>
    </location>
</feature>
<evidence type="ECO:0000256" key="2">
    <source>
        <dbReference type="ARBA" id="ARBA00022475"/>
    </source>
</evidence>
<dbReference type="InterPro" id="IPR000715">
    <property type="entry name" value="Glycosyl_transferase_4"/>
</dbReference>
<proteinExistence type="predicted"/>
<feature type="binding site" evidence="7">
    <location>
        <position position="225"/>
    </location>
    <ligand>
        <name>Mg(2+)</name>
        <dbReference type="ChEBI" id="CHEBI:18420"/>
    </ligand>
</feature>
<comment type="cofactor">
    <cofactor evidence="7">
        <name>Mg(2+)</name>
        <dbReference type="ChEBI" id="CHEBI:18420"/>
    </cofactor>
</comment>
<evidence type="ECO:0000313" key="10">
    <source>
        <dbReference type="Proteomes" id="UP001165092"/>
    </source>
</evidence>
<dbReference type="InterPro" id="IPR018480">
    <property type="entry name" value="PNAcMuramoyl-5peptid_Trfase_CS"/>
</dbReference>
<evidence type="ECO:0000256" key="4">
    <source>
        <dbReference type="ARBA" id="ARBA00022692"/>
    </source>
</evidence>
<keyword evidence="10" id="KW-1185">Reference proteome</keyword>
<feature type="transmembrane region" description="Helical" evidence="8">
    <location>
        <begin position="141"/>
        <end position="159"/>
    </location>
</feature>
<dbReference type="GO" id="GO:0009103">
    <property type="term" value="P:lipopolysaccharide biosynthetic process"/>
    <property type="evidence" value="ECO:0007669"/>
    <property type="project" value="TreeGrafter"/>
</dbReference>
<name>A0A9W6PB23_9ACTN</name>
<feature type="transmembrane region" description="Helical" evidence="8">
    <location>
        <begin position="166"/>
        <end position="184"/>
    </location>
</feature>
<reference evidence="9" key="1">
    <citation type="submission" date="2023-02" db="EMBL/GenBank/DDBJ databases">
        <title>Nocardiopsis ansamitocini NBRC 112285.</title>
        <authorList>
            <person name="Ichikawa N."/>
            <person name="Sato H."/>
            <person name="Tonouchi N."/>
        </authorList>
    </citation>
    <scope>NUCLEOTIDE SEQUENCE</scope>
    <source>
        <strain evidence="9">NBRC 112285</strain>
    </source>
</reference>
<dbReference type="EMBL" id="BSQG01000014">
    <property type="protein sequence ID" value="GLU50396.1"/>
    <property type="molecule type" value="Genomic_DNA"/>
</dbReference>
<dbReference type="PANTHER" id="PTHR22926:SF3">
    <property type="entry name" value="UNDECAPRENYL-PHOSPHATE ALPHA-N-ACETYLGLUCOSAMINYL 1-PHOSPHATE TRANSFERASE"/>
    <property type="match status" value="1"/>
</dbReference>
<evidence type="ECO:0000256" key="8">
    <source>
        <dbReference type="SAM" id="Phobius"/>
    </source>
</evidence>
<feature type="binding site" evidence="7">
    <location>
        <position position="158"/>
    </location>
    <ligand>
        <name>Mg(2+)</name>
        <dbReference type="ChEBI" id="CHEBI:18420"/>
    </ligand>
</feature>
<keyword evidence="6 8" id="KW-0472">Membrane</keyword>
<keyword evidence="4 8" id="KW-0812">Transmembrane</keyword>
<comment type="subcellular location">
    <subcellularLocation>
        <location evidence="1">Cell membrane</location>
        <topology evidence="1">Multi-pass membrane protein</topology>
    </subcellularLocation>
</comment>
<dbReference type="AlphaFoldDB" id="A0A9W6PB23"/>
<keyword evidence="3 9" id="KW-0808">Transferase</keyword>
<feature type="transmembrane region" description="Helical" evidence="8">
    <location>
        <begin position="196"/>
        <end position="216"/>
    </location>
</feature>
<dbReference type="PROSITE" id="PS01348">
    <property type="entry name" value="MRAY_2"/>
    <property type="match status" value="1"/>
</dbReference>
<evidence type="ECO:0000256" key="1">
    <source>
        <dbReference type="ARBA" id="ARBA00004651"/>
    </source>
</evidence>
<feature type="transmembrane region" description="Helical" evidence="8">
    <location>
        <begin position="79"/>
        <end position="96"/>
    </location>
</feature>
<dbReference type="PANTHER" id="PTHR22926">
    <property type="entry name" value="PHOSPHO-N-ACETYLMURAMOYL-PENTAPEPTIDE-TRANSFERASE"/>
    <property type="match status" value="1"/>
</dbReference>
<feature type="transmembrane region" description="Helical" evidence="8">
    <location>
        <begin position="48"/>
        <end position="67"/>
    </location>
</feature>
<feature type="transmembrane region" description="Helical" evidence="8">
    <location>
        <begin position="260"/>
        <end position="284"/>
    </location>
</feature>
<evidence type="ECO:0000313" key="9">
    <source>
        <dbReference type="EMBL" id="GLU50396.1"/>
    </source>
</evidence>
<evidence type="ECO:0000256" key="3">
    <source>
        <dbReference type="ARBA" id="ARBA00022679"/>
    </source>
</evidence>
<dbReference type="GO" id="GO:0046872">
    <property type="term" value="F:metal ion binding"/>
    <property type="evidence" value="ECO:0007669"/>
    <property type="project" value="UniProtKB-KW"/>
</dbReference>
<evidence type="ECO:0000256" key="6">
    <source>
        <dbReference type="ARBA" id="ARBA00023136"/>
    </source>
</evidence>
<feature type="transmembrane region" description="Helical" evidence="8">
    <location>
        <begin position="228"/>
        <end position="248"/>
    </location>
</feature>
<dbReference type="CDD" id="cd06853">
    <property type="entry name" value="GT_WecA_like"/>
    <property type="match status" value="1"/>
</dbReference>
<dbReference type="RefSeq" id="WP_285761924.1">
    <property type="nucleotide sequence ID" value="NZ_BSQG01000014.1"/>
</dbReference>
<dbReference type="Pfam" id="PF00953">
    <property type="entry name" value="Glycos_transf_4"/>
    <property type="match status" value="1"/>
</dbReference>
<keyword evidence="7" id="KW-0460">Magnesium</keyword>